<dbReference type="GeneID" id="90540893"/>
<proteinExistence type="predicted"/>
<dbReference type="EMBL" id="CP142728">
    <property type="protein sequence ID" value="WUR03086.1"/>
    <property type="molecule type" value="Genomic_DNA"/>
</dbReference>
<dbReference type="Proteomes" id="UP001334084">
    <property type="component" value="Chromosome 3"/>
</dbReference>
<keyword evidence="1 3" id="KW-0240">DNA-directed RNA polymerase</keyword>
<keyword evidence="4" id="KW-1185">Reference proteome</keyword>
<dbReference type="RefSeq" id="XP_065329231.1">
    <property type="nucleotide sequence ID" value="XM_065473159.1"/>
</dbReference>
<dbReference type="GO" id="GO:0000428">
    <property type="term" value="C:DNA-directed RNA polymerase complex"/>
    <property type="evidence" value="ECO:0007669"/>
    <property type="project" value="UniProtKB-KW"/>
</dbReference>
<organism evidence="3 4">
    <name type="scientific">Vairimorpha necatrix</name>
    <dbReference type="NCBI Taxonomy" id="6039"/>
    <lineage>
        <taxon>Eukaryota</taxon>
        <taxon>Fungi</taxon>
        <taxon>Fungi incertae sedis</taxon>
        <taxon>Microsporidia</taxon>
        <taxon>Nosematidae</taxon>
        <taxon>Vairimorpha</taxon>
    </lineage>
</organism>
<keyword evidence="2" id="KW-0804">Transcription</keyword>
<protein>
    <submittedName>
        <fullName evidence="3">DNA-directed RNA polymerase I subunit RPA43 (RPA4)</fullName>
    </submittedName>
</protein>
<evidence type="ECO:0000313" key="4">
    <source>
        <dbReference type="Proteomes" id="UP001334084"/>
    </source>
</evidence>
<evidence type="ECO:0000256" key="2">
    <source>
        <dbReference type="ARBA" id="ARBA00023163"/>
    </source>
</evidence>
<dbReference type="AlphaFoldDB" id="A0AAX4JAY2"/>
<name>A0AAX4JAY2_9MICR</name>
<reference evidence="3" key="1">
    <citation type="journal article" date="2024" name="BMC Genomics">
        <title>Functional annotation of a divergent genome using sequence and structure-based similarity.</title>
        <authorList>
            <person name="Svedberg D."/>
            <person name="Winiger R.R."/>
            <person name="Berg A."/>
            <person name="Sharma H."/>
            <person name="Tellgren-Roth C."/>
            <person name="Debrunner-Vossbrinck B.A."/>
            <person name="Vossbrinck C.R."/>
            <person name="Barandun J."/>
        </authorList>
    </citation>
    <scope>NUCLEOTIDE SEQUENCE</scope>
    <source>
        <strain evidence="3">Illinois isolate</strain>
    </source>
</reference>
<evidence type="ECO:0000313" key="3">
    <source>
        <dbReference type="EMBL" id="WUR03086.1"/>
    </source>
</evidence>
<dbReference type="Gene3D" id="3.30.1490.120">
    <property type="entry name" value="RNA polymerase Rpb7-like, N-terminal domain"/>
    <property type="match status" value="1"/>
</dbReference>
<gene>
    <name evidence="3" type="ORF">VNE69_03297</name>
</gene>
<evidence type="ECO:0000256" key="1">
    <source>
        <dbReference type="ARBA" id="ARBA00022478"/>
    </source>
</evidence>
<accession>A0AAX4JAY2</accession>
<dbReference type="KEGG" id="vnx:VNE69_03297"/>
<dbReference type="InterPro" id="IPR036898">
    <property type="entry name" value="RNA_pol_Rpb7-like_N_sf"/>
</dbReference>
<sequence>MKIRKIKVQIIIKISPIFFNDPDTEINKRLSSYLFKYTYKLSGIPLCYKIVGVFPVGHIINDNEYVFLKSIVEFDLLCFKIGDILESEDGVSFGIIYAKINGEEFYTGKYKVEDIENNKEECSSILGSPVGTT</sequence>